<reference evidence="3" key="1">
    <citation type="journal article" date="2019" name="Int. J. Syst. Evol. Microbiol.">
        <title>The Global Catalogue of Microorganisms (GCM) 10K type strain sequencing project: providing services to taxonomists for standard genome sequencing and annotation.</title>
        <authorList>
            <consortium name="The Broad Institute Genomics Platform"/>
            <consortium name="The Broad Institute Genome Sequencing Center for Infectious Disease"/>
            <person name="Wu L."/>
            <person name="Ma J."/>
        </authorList>
    </citation>
    <scope>NUCLEOTIDE SEQUENCE [LARGE SCALE GENOMIC DNA]</scope>
    <source>
        <strain evidence="3">KCTC 52606</strain>
    </source>
</reference>
<proteinExistence type="inferred from homology"/>
<dbReference type="PANTHER" id="PTHR13420">
    <property type="entry name" value="UPF0235 PROTEIN C15ORF40"/>
    <property type="match status" value="1"/>
</dbReference>
<dbReference type="Pfam" id="PF02594">
    <property type="entry name" value="DUF167"/>
    <property type="match status" value="1"/>
</dbReference>
<comment type="similarity">
    <text evidence="1">Belongs to the UPF0235 family.</text>
</comment>
<evidence type="ECO:0000256" key="1">
    <source>
        <dbReference type="ARBA" id="ARBA00010364"/>
    </source>
</evidence>
<dbReference type="Proteomes" id="UP001595378">
    <property type="component" value="Unassembled WGS sequence"/>
</dbReference>
<evidence type="ECO:0000313" key="3">
    <source>
        <dbReference type="Proteomes" id="UP001595378"/>
    </source>
</evidence>
<gene>
    <name evidence="2" type="ORF">ACFODK_08700</name>
</gene>
<dbReference type="EMBL" id="JBHRSU010000029">
    <property type="protein sequence ID" value="MFC3100966.1"/>
    <property type="molecule type" value="Genomic_DNA"/>
</dbReference>
<keyword evidence="3" id="KW-1185">Reference proteome</keyword>
<accession>A0ABV7EHE1</accession>
<dbReference type="NCBIfam" id="TIGR00251">
    <property type="entry name" value="DUF167 family protein"/>
    <property type="match status" value="1"/>
</dbReference>
<comment type="caution">
    <text evidence="2">The sequence shown here is derived from an EMBL/GenBank/DDBJ whole genome shotgun (WGS) entry which is preliminary data.</text>
</comment>
<dbReference type="Gene3D" id="3.30.1200.10">
    <property type="entry name" value="YggU-like"/>
    <property type="match status" value="1"/>
</dbReference>
<dbReference type="PANTHER" id="PTHR13420:SF7">
    <property type="entry name" value="UPF0235 PROTEIN C15ORF40"/>
    <property type="match status" value="1"/>
</dbReference>
<dbReference type="InterPro" id="IPR003746">
    <property type="entry name" value="DUF167"/>
</dbReference>
<dbReference type="InterPro" id="IPR036591">
    <property type="entry name" value="YggU-like_sf"/>
</dbReference>
<name>A0ABV7EHE1_9SPHN</name>
<dbReference type="SMART" id="SM01152">
    <property type="entry name" value="DUF167"/>
    <property type="match status" value="1"/>
</dbReference>
<evidence type="ECO:0000313" key="2">
    <source>
        <dbReference type="EMBL" id="MFC3100966.1"/>
    </source>
</evidence>
<organism evidence="2 3">
    <name type="scientific">Alteraurantiacibacter lauratis</name>
    <dbReference type="NCBI Taxonomy" id="2054627"/>
    <lineage>
        <taxon>Bacteria</taxon>
        <taxon>Pseudomonadati</taxon>
        <taxon>Pseudomonadota</taxon>
        <taxon>Alphaproteobacteria</taxon>
        <taxon>Sphingomonadales</taxon>
        <taxon>Erythrobacteraceae</taxon>
        <taxon>Alteraurantiacibacter</taxon>
    </lineage>
</organism>
<protein>
    <submittedName>
        <fullName evidence="2">DUF167 domain-containing protein</fullName>
    </submittedName>
</protein>
<sequence>MAKPKADLPPADAIRALADDEGRLALRVTPGARTEAVTIEDGVVHVKVRARPDGGAANAAVLELLAHALGTAPSRVTLLRGATSRAKLVQLD</sequence>
<dbReference type="SUPFAM" id="SSF69786">
    <property type="entry name" value="YggU-like"/>
    <property type="match status" value="1"/>
</dbReference>
<dbReference type="RefSeq" id="WP_336919733.1">
    <property type="nucleotide sequence ID" value="NZ_JBANRN010000012.1"/>
</dbReference>